<accession>A0A345YCJ7</accession>
<dbReference type="KEGG" id="err:DVR09_04265"/>
<evidence type="ECO:0000313" key="2">
    <source>
        <dbReference type="EMBL" id="AXK41649.1"/>
    </source>
</evidence>
<dbReference type="EMBL" id="CP031357">
    <property type="protein sequence ID" value="AXK41649.1"/>
    <property type="molecule type" value="Genomic_DNA"/>
</dbReference>
<sequence>MAIGKLKLTCASTILIAGLSGCATISEKSCAYDAWYDVGFRGAMANHDRADYLDDILKDCGKHGFEPDIAELRRGFADGTERFCEPDNGFAWGRAGQSYNGICRSPEFSNAYAEGYHIYEVETRRSAIVSRLSSIRSELEKLEKKFDEDELTEEERGKAQRKYDKLRRERKDLGRELEALPFV</sequence>
<dbReference type="PROSITE" id="PS51257">
    <property type="entry name" value="PROKAR_LIPOPROTEIN"/>
    <property type="match status" value="1"/>
</dbReference>
<dbReference type="InterPro" id="IPR021242">
    <property type="entry name" value="DUF2799"/>
</dbReference>
<organism evidence="2 3">
    <name type="scientific">Erythrobacter aureus</name>
    <dbReference type="NCBI Taxonomy" id="2182384"/>
    <lineage>
        <taxon>Bacteria</taxon>
        <taxon>Pseudomonadati</taxon>
        <taxon>Pseudomonadota</taxon>
        <taxon>Alphaproteobacteria</taxon>
        <taxon>Sphingomonadales</taxon>
        <taxon>Erythrobacteraceae</taxon>
        <taxon>Erythrobacter/Porphyrobacter group</taxon>
        <taxon>Erythrobacter</taxon>
    </lineage>
</organism>
<dbReference type="Proteomes" id="UP000254508">
    <property type="component" value="Chromosome"/>
</dbReference>
<dbReference type="RefSeq" id="WP_115415836.1">
    <property type="nucleotide sequence ID" value="NZ_CP031357.1"/>
</dbReference>
<gene>
    <name evidence="2" type="ORF">DVR09_04265</name>
</gene>
<proteinExistence type="predicted"/>
<evidence type="ECO:0000256" key="1">
    <source>
        <dbReference type="SAM" id="MobiDB-lite"/>
    </source>
</evidence>
<protein>
    <submittedName>
        <fullName evidence="2">DUF2799 domain-containing protein</fullName>
    </submittedName>
</protein>
<feature type="compositionally biased region" description="Basic and acidic residues" evidence="1">
    <location>
        <begin position="154"/>
        <end position="165"/>
    </location>
</feature>
<reference evidence="3" key="1">
    <citation type="submission" date="2018-07" db="EMBL/GenBank/DDBJ databases">
        <title>Genome sequence of Erythrobacter strain YH-07, an antagonistic bacterium isolated from Yellow Sea.</title>
        <authorList>
            <person name="Tang T."/>
            <person name="Liu Q."/>
            <person name="Sun X."/>
        </authorList>
    </citation>
    <scope>NUCLEOTIDE SEQUENCE [LARGE SCALE GENOMIC DNA]</scope>
    <source>
        <strain evidence="3">YH-07</strain>
    </source>
</reference>
<evidence type="ECO:0000313" key="3">
    <source>
        <dbReference type="Proteomes" id="UP000254508"/>
    </source>
</evidence>
<dbReference type="Pfam" id="PF10973">
    <property type="entry name" value="DUF2799"/>
    <property type="match status" value="1"/>
</dbReference>
<name>A0A345YCJ7_9SPHN</name>
<dbReference type="AlphaFoldDB" id="A0A345YCJ7"/>
<feature type="region of interest" description="Disordered" evidence="1">
    <location>
        <begin position="145"/>
        <end position="165"/>
    </location>
</feature>
<keyword evidence="3" id="KW-1185">Reference proteome</keyword>
<dbReference type="OrthoDB" id="5917215at2"/>